<dbReference type="Gene3D" id="2.30.30.40">
    <property type="entry name" value="SH3 Domains"/>
    <property type="match status" value="1"/>
</dbReference>
<evidence type="ECO:0000313" key="5">
    <source>
        <dbReference type="EMBL" id="KAJ8605335.1"/>
    </source>
</evidence>
<evidence type="ECO:0000313" key="6">
    <source>
        <dbReference type="Proteomes" id="UP001230188"/>
    </source>
</evidence>
<reference evidence="5" key="1">
    <citation type="submission" date="2023-01" db="EMBL/GenBank/DDBJ databases">
        <title>Metagenome sequencing of chrysophaentin producing Chrysophaeum taylorii.</title>
        <authorList>
            <person name="Davison J."/>
            <person name="Bewley C."/>
        </authorList>
    </citation>
    <scope>NUCLEOTIDE SEQUENCE</scope>
    <source>
        <strain evidence="5">NIES-1699</strain>
    </source>
</reference>
<dbReference type="CDD" id="cd14686">
    <property type="entry name" value="bZIP"/>
    <property type="match status" value="1"/>
</dbReference>
<dbReference type="Pfam" id="PF07653">
    <property type="entry name" value="SH3_2"/>
    <property type="match status" value="1"/>
</dbReference>
<proteinExistence type="predicted"/>
<keyword evidence="6" id="KW-1185">Reference proteome</keyword>
<feature type="domain" description="SH3" evidence="4">
    <location>
        <begin position="10"/>
        <end position="72"/>
    </location>
</feature>
<comment type="caution">
    <text evidence="5">The sequence shown here is derived from an EMBL/GenBank/DDBJ whole genome shotgun (WGS) entry which is preliminary data.</text>
</comment>
<evidence type="ECO:0000256" key="2">
    <source>
        <dbReference type="PROSITE-ProRule" id="PRU00192"/>
    </source>
</evidence>
<dbReference type="AlphaFoldDB" id="A0AAD7UII4"/>
<organism evidence="5 6">
    <name type="scientific">Chrysophaeum taylorii</name>
    <dbReference type="NCBI Taxonomy" id="2483200"/>
    <lineage>
        <taxon>Eukaryota</taxon>
        <taxon>Sar</taxon>
        <taxon>Stramenopiles</taxon>
        <taxon>Ochrophyta</taxon>
        <taxon>Pelagophyceae</taxon>
        <taxon>Pelagomonadales</taxon>
        <taxon>Pelagomonadaceae</taxon>
        <taxon>Chrysophaeum</taxon>
    </lineage>
</organism>
<gene>
    <name evidence="5" type="ORF">CTAYLR_002388</name>
</gene>
<dbReference type="PROSITE" id="PS50002">
    <property type="entry name" value="SH3"/>
    <property type="match status" value="1"/>
</dbReference>
<evidence type="ECO:0000256" key="1">
    <source>
        <dbReference type="ARBA" id="ARBA00022443"/>
    </source>
</evidence>
<keyword evidence="1 2" id="KW-0728">SH3 domain</keyword>
<dbReference type="EMBL" id="JAQMWT010000316">
    <property type="protein sequence ID" value="KAJ8605335.1"/>
    <property type="molecule type" value="Genomic_DNA"/>
</dbReference>
<dbReference type="InterPro" id="IPR001452">
    <property type="entry name" value="SH3_domain"/>
</dbReference>
<accession>A0AAD7UII4</accession>
<evidence type="ECO:0000256" key="3">
    <source>
        <dbReference type="SAM" id="MobiDB-lite"/>
    </source>
</evidence>
<protein>
    <recommendedName>
        <fullName evidence="4">SH3 domain-containing protein</fullName>
    </recommendedName>
</protein>
<dbReference type="InterPro" id="IPR036028">
    <property type="entry name" value="SH3-like_dom_sf"/>
</dbReference>
<feature type="compositionally biased region" description="Basic and acidic residues" evidence="3">
    <location>
        <begin position="178"/>
        <end position="200"/>
    </location>
</feature>
<dbReference type="CDD" id="cd00174">
    <property type="entry name" value="SH3"/>
    <property type="match status" value="1"/>
</dbReference>
<dbReference type="SUPFAM" id="SSF50044">
    <property type="entry name" value="SH3-domain"/>
    <property type="match status" value="1"/>
</dbReference>
<evidence type="ECO:0000259" key="4">
    <source>
        <dbReference type="PROSITE" id="PS50002"/>
    </source>
</evidence>
<dbReference type="SMART" id="SM00326">
    <property type="entry name" value="SH3"/>
    <property type="match status" value="1"/>
</dbReference>
<sequence>MAGFESSLYGPCLTATAVADFKPDAGQTNALPFSCGDLLETWPEEGSDWWWAQNRKGDEGYVPRTLVELDVVVEALPESRTRTVWLETRDLAVATPVLATRLPSAPPFELEEEDDAPRLRIDIPPPDFEPRIRSKLTPTKALQSVMKNGVRTLLGGGGSKKKSTTTTLEDEVRALRARNHHLEHERRRLQQELDLSRQEATESPFP</sequence>
<name>A0AAD7UII4_9STRA</name>
<dbReference type="Proteomes" id="UP001230188">
    <property type="component" value="Unassembled WGS sequence"/>
</dbReference>
<feature type="region of interest" description="Disordered" evidence="3">
    <location>
        <begin position="178"/>
        <end position="206"/>
    </location>
</feature>
<feature type="region of interest" description="Disordered" evidence="3">
    <location>
        <begin position="108"/>
        <end position="132"/>
    </location>
</feature>